<accession>A0A0C3PKS5</accession>
<dbReference type="EMBL" id="KN831956">
    <property type="protein sequence ID" value="KIO08839.1"/>
    <property type="molecule type" value="Genomic_DNA"/>
</dbReference>
<evidence type="ECO:0000313" key="2">
    <source>
        <dbReference type="EMBL" id="KIO08839.1"/>
    </source>
</evidence>
<reference evidence="2 3" key="1">
    <citation type="submission" date="2014-04" db="EMBL/GenBank/DDBJ databases">
        <authorList>
            <consortium name="DOE Joint Genome Institute"/>
            <person name="Kuo A."/>
            <person name="Kohler A."/>
            <person name="Costa M.D."/>
            <person name="Nagy L.G."/>
            <person name="Floudas D."/>
            <person name="Copeland A."/>
            <person name="Barry K.W."/>
            <person name="Cichocki N."/>
            <person name="Veneault-Fourrey C."/>
            <person name="LaButti K."/>
            <person name="Lindquist E.A."/>
            <person name="Lipzen A."/>
            <person name="Lundell T."/>
            <person name="Morin E."/>
            <person name="Murat C."/>
            <person name="Sun H."/>
            <person name="Tunlid A."/>
            <person name="Henrissat B."/>
            <person name="Grigoriev I.V."/>
            <person name="Hibbett D.S."/>
            <person name="Martin F."/>
            <person name="Nordberg H.P."/>
            <person name="Cantor M.N."/>
            <person name="Hua S.X."/>
        </authorList>
    </citation>
    <scope>NUCLEOTIDE SEQUENCE [LARGE SCALE GENOMIC DNA]</scope>
    <source>
        <strain evidence="2 3">Marx 270</strain>
    </source>
</reference>
<protein>
    <submittedName>
        <fullName evidence="2">Uncharacterized protein</fullName>
    </submittedName>
</protein>
<dbReference type="HOGENOM" id="CLU_012625_1_0_1"/>
<proteinExistence type="predicted"/>
<reference evidence="3" key="2">
    <citation type="submission" date="2015-01" db="EMBL/GenBank/DDBJ databases">
        <title>Evolutionary Origins and Diversification of the Mycorrhizal Mutualists.</title>
        <authorList>
            <consortium name="DOE Joint Genome Institute"/>
            <consortium name="Mycorrhizal Genomics Consortium"/>
            <person name="Kohler A."/>
            <person name="Kuo A."/>
            <person name="Nagy L.G."/>
            <person name="Floudas D."/>
            <person name="Copeland A."/>
            <person name="Barry K.W."/>
            <person name="Cichocki N."/>
            <person name="Veneault-Fourrey C."/>
            <person name="LaButti K."/>
            <person name="Lindquist E.A."/>
            <person name="Lipzen A."/>
            <person name="Lundell T."/>
            <person name="Morin E."/>
            <person name="Murat C."/>
            <person name="Riley R."/>
            <person name="Ohm R."/>
            <person name="Sun H."/>
            <person name="Tunlid A."/>
            <person name="Henrissat B."/>
            <person name="Grigoriev I.V."/>
            <person name="Hibbett D.S."/>
            <person name="Martin F."/>
        </authorList>
    </citation>
    <scope>NUCLEOTIDE SEQUENCE [LARGE SCALE GENOMIC DNA]</scope>
    <source>
        <strain evidence="3">Marx 270</strain>
    </source>
</reference>
<name>A0A0C3PKS5_PISTI</name>
<dbReference type="InParanoid" id="A0A0C3PKS5"/>
<feature type="region of interest" description="Disordered" evidence="1">
    <location>
        <begin position="535"/>
        <end position="555"/>
    </location>
</feature>
<sequence length="698" mass="79468">MDERHYRCRLGRALWLRLIEGDVDDDVWLWVDGDEEWLRSKEPYWHLLYNWELTQRDWVRAESALRRRAAQQRCPPVTDRNQRVRSATPKQRLSAIAWLIASSKEVAELFTSHGRTPPTFSTRYITPVLGGIVGKYWDEFPSQPGAWENAIAKAKEDGCICSPADCLDMKQWFDMMIWSEGRPPILEVGDQSCERCQSLVKSRYEHITTEHTVILHVSLLEALGDYCSDICELKPIARRLSPTAKRMAGGILEPLMKEYDLDMQYLPYVNKYPQPLRWHVVRLSCVPDDDSEAELDKLQVPDNIFDGTHDPWVVLGIIASVACGDSYCKDTKRHDEDWHNDFSLLLHESSDCFDMPVLPRLSSTSLKLCRELDQDYSEEFFFSGKSNEDDYSHLVPSDQDDRQLRLSTVVFVAVAMFLRNNDIGVSPCRKCRAICMKSLADKLSSAGFEVIDSSGNDSQGGNVSLSLQGSLEANIPEPAGMEAFTTVLRNPGLSKDEVQLRVVAGFLKLRKYLDYYGLDASDCFHRSGGDKGPCLEESTLPRHVPGNSGSSKLSKSDKIEAIKDKLLDMLRELSLPYERLPWYTLEKDLEKHGFALVNWPAGVLRKRGNRGIHDLSAVEVNKLYEVVTCPDETRRLRIHRRPSALTVVPVQPVDCTPVVASGSKRPMEERDLYPSKRIRFRSMNSKVMQQNRDEASDS</sequence>
<dbReference type="AlphaFoldDB" id="A0A0C3PKS5"/>
<keyword evidence="3" id="KW-1185">Reference proteome</keyword>
<evidence type="ECO:0000256" key="1">
    <source>
        <dbReference type="SAM" id="MobiDB-lite"/>
    </source>
</evidence>
<dbReference type="Proteomes" id="UP000054217">
    <property type="component" value="Unassembled WGS sequence"/>
</dbReference>
<organism evidence="2 3">
    <name type="scientific">Pisolithus tinctorius Marx 270</name>
    <dbReference type="NCBI Taxonomy" id="870435"/>
    <lineage>
        <taxon>Eukaryota</taxon>
        <taxon>Fungi</taxon>
        <taxon>Dikarya</taxon>
        <taxon>Basidiomycota</taxon>
        <taxon>Agaricomycotina</taxon>
        <taxon>Agaricomycetes</taxon>
        <taxon>Agaricomycetidae</taxon>
        <taxon>Boletales</taxon>
        <taxon>Sclerodermatineae</taxon>
        <taxon>Pisolithaceae</taxon>
        <taxon>Pisolithus</taxon>
    </lineage>
</organism>
<dbReference type="OrthoDB" id="2687952at2759"/>
<gene>
    <name evidence="2" type="ORF">M404DRAFT_997039</name>
</gene>
<evidence type="ECO:0000313" key="3">
    <source>
        <dbReference type="Proteomes" id="UP000054217"/>
    </source>
</evidence>